<evidence type="ECO:0000313" key="2">
    <source>
        <dbReference type="Proteomes" id="UP000076532"/>
    </source>
</evidence>
<keyword evidence="2" id="KW-1185">Reference proteome</keyword>
<gene>
    <name evidence="1" type="ORF">FIBSPDRAFT_870573</name>
</gene>
<accession>A0A166AY37</accession>
<dbReference type="EMBL" id="KV417652">
    <property type="protein sequence ID" value="KZP12078.1"/>
    <property type="molecule type" value="Genomic_DNA"/>
</dbReference>
<protein>
    <submittedName>
        <fullName evidence="1">Uncharacterized protein</fullName>
    </submittedName>
</protein>
<organism evidence="1 2">
    <name type="scientific">Athelia psychrophila</name>
    <dbReference type="NCBI Taxonomy" id="1759441"/>
    <lineage>
        <taxon>Eukaryota</taxon>
        <taxon>Fungi</taxon>
        <taxon>Dikarya</taxon>
        <taxon>Basidiomycota</taxon>
        <taxon>Agaricomycotina</taxon>
        <taxon>Agaricomycetes</taxon>
        <taxon>Agaricomycetidae</taxon>
        <taxon>Atheliales</taxon>
        <taxon>Atheliaceae</taxon>
        <taxon>Athelia</taxon>
    </lineage>
</organism>
<reference evidence="1 2" key="1">
    <citation type="journal article" date="2016" name="Mol. Biol. Evol.">
        <title>Comparative Genomics of Early-Diverging Mushroom-Forming Fungi Provides Insights into the Origins of Lignocellulose Decay Capabilities.</title>
        <authorList>
            <person name="Nagy L.G."/>
            <person name="Riley R."/>
            <person name="Tritt A."/>
            <person name="Adam C."/>
            <person name="Daum C."/>
            <person name="Floudas D."/>
            <person name="Sun H."/>
            <person name="Yadav J.S."/>
            <person name="Pangilinan J."/>
            <person name="Larsson K.H."/>
            <person name="Matsuura K."/>
            <person name="Barry K."/>
            <person name="Labutti K."/>
            <person name="Kuo R."/>
            <person name="Ohm R.A."/>
            <person name="Bhattacharya S.S."/>
            <person name="Shirouzu T."/>
            <person name="Yoshinaga Y."/>
            <person name="Martin F.M."/>
            <person name="Grigoriev I.V."/>
            <person name="Hibbett D.S."/>
        </authorList>
    </citation>
    <scope>NUCLEOTIDE SEQUENCE [LARGE SCALE GENOMIC DNA]</scope>
    <source>
        <strain evidence="1 2">CBS 109695</strain>
    </source>
</reference>
<evidence type="ECO:0000313" key="1">
    <source>
        <dbReference type="EMBL" id="KZP12078.1"/>
    </source>
</evidence>
<proteinExistence type="predicted"/>
<dbReference type="Proteomes" id="UP000076532">
    <property type="component" value="Unassembled WGS sequence"/>
</dbReference>
<dbReference type="OrthoDB" id="3059337at2759"/>
<feature type="non-terminal residue" evidence="1">
    <location>
        <position position="1"/>
    </location>
</feature>
<dbReference type="AlphaFoldDB" id="A0A166AY37"/>
<sequence length="194" mass="21342">IRSNFVLTYFLLSDADLENGSSLPESFPLTPRNKRASRWRELNLSPEKRPEQSGDAASVHSNIDEIKLPDSRGLTHTNDVVESLAPNESVIYRHDSIPPSPNEDYIDYDADNSLNFQSAPIFSSQYNQTFGSSLSEDTQALMLAGAPPGSSQLSGQGWGTGLLDDSIPSVVREFVDMFDDDGSYPADFPAHLRC</sequence>
<name>A0A166AY37_9AGAM</name>